<dbReference type="Proteomes" id="UP000242525">
    <property type="component" value="Unassembled WGS sequence"/>
</dbReference>
<dbReference type="AlphaFoldDB" id="A0A0J9X9V4"/>
<keyword evidence="3" id="KW-1003">Cell membrane</keyword>
<evidence type="ECO:0000313" key="13">
    <source>
        <dbReference type="Proteomes" id="UP000242525"/>
    </source>
</evidence>
<feature type="domain" description="Concentrative nucleoside transporter C-terminal" evidence="10">
    <location>
        <begin position="411"/>
        <end position="619"/>
    </location>
</feature>
<comment type="subcellular location">
    <subcellularLocation>
        <location evidence="1">Cell membrane</location>
        <topology evidence="1">Multi-pass membrane protein</topology>
    </subcellularLocation>
</comment>
<feature type="transmembrane region" description="Helical" evidence="8">
    <location>
        <begin position="146"/>
        <end position="171"/>
    </location>
</feature>
<feature type="transmembrane region" description="Helical" evidence="8">
    <location>
        <begin position="503"/>
        <end position="521"/>
    </location>
</feature>
<sequence length="644" mass="71026">MSQPQHYDEALDPRHQHLHGHLHHSEASQAPPVVHADAHIHPRESDPVPQDPTVDTKHIIEEKVTSLDESSTDEKNNTSASIKDQESPIGIEKPSGWKSIIKLNTYKYLYRKYMWAIHLFWGCFFTAWWISIVAQDKHRHNWLIPTLLWMFLMARLITFHVPSRYLLVWAAWVWDRTVAKAVSYIPPNWRLIAAAVGTVAVILVGTFASPEIEGGTPRSERAISFFGCVVAIFGLWATSNNRSKINWHTVISGMLIQFIVALFVLRTKAGYDIFDFISFLCRKLLSFAKDGTAFITNTTISQLGMFFFTVIPAIIFFIAIVHIFYYWGIIQWFIGKFAYLFYWSMRVSGAEAVVAAASPFIGQGESAILIKPFAPHLTKAEYHQIMTSGFATIAGSVLVSYIAMGVSPQALISSCVMSIPASLATSKLRYPEVEQTLTDGGVVIPDDDTEEAHNVLHAFSNGAWLGIVIAGTILTNLLCIIALVALINALLTWFAGFWNIDNLTLEMIFGYIFYPVAFLIGTPRNELYDVAKLIGVKVIQNEFVAYASLSGPEYEHLSIRGRMLATYALCGFANLGSVGTNIGVLSQLAPSRTGDIASLVMSSLVTGCISTLLSAAVAGMVMTDLRRFELAAELAAAAAAAGSS</sequence>
<dbReference type="GO" id="GO:0005337">
    <property type="term" value="F:nucleoside transmembrane transporter activity"/>
    <property type="evidence" value="ECO:0007669"/>
    <property type="project" value="InterPro"/>
</dbReference>
<evidence type="ECO:0000256" key="8">
    <source>
        <dbReference type="SAM" id="Phobius"/>
    </source>
</evidence>
<dbReference type="GO" id="GO:0015293">
    <property type="term" value="F:symporter activity"/>
    <property type="evidence" value="ECO:0007669"/>
    <property type="project" value="TreeGrafter"/>
</dbReference>
<evidence type="ECO:0008006" key="14">
    <source>
        <dbReference type="Google" id="ProtNLM"/>
    </source>
</evidence>
<evidence type="ECO:0000256" key="5">
    <source>
        <dbReference type="ARBA" id="ARBA00022989"/>
    </source>
</evidence>
<feature type="transmembrane region" description="Helical" evidence="8">
    <location>
        <begin position="339"/>
        <end position="361"/>
    </location>
</feature>
<feature type="transmembrane region" description="Helical" evidence="8">
    <location>
        <begin position="222"/>
        <end position="239"/>
    </location>
</feature>
<comment type="similarity">
    <text evidence="2">Belongs to the concentrative nucleoside transporter (CNT) (TC 2.A.41) family.</text>
</comment>
<evidence type="ECO:0000256" key="4">
    <source>
        <dbReference type="ARBA" id="ARBA00022692"/>
    </source>
</evidence>
<dbReference type="Pfam" id="PF07670">
    <property type="entry name" value="Gate"/>
    <property type="match status" value="1"/>
</dbReference>
<accession>A0A0J9X9V4</accession>
<dbReference type="Pfam" id="PF07662">
    <property type="entry name" value="Nucleos_tra2_C"/>
    <property type="match status" value="1"/>
</dbReference>
<evidence type="ECO:0000256" key="2">
    <source>
        <dbReference type="ARBA" id="ARBA00009033"/>
    </source>
</evidence>
<evidence type="ECO:0000313" key="12">
    <source>
        <dbReference type="EMBL" id="CDO53978.1"/>
    </source>
</evidence>
<dbReference type="InterPro" id="IPR011657">
    <property type="entry name" value="CNT_C_dom"/>
</dbReference>
<evidence type="ECO:0000256" key="6">
    <source>
        <dbReference type="ARBA" id="ARBA00023136"/>
    </source>
</evidence>
<dbReference type="InterPro" id="IPR011642">
    <property type="entry name" value="Gate_dom"/>
</dbReference>
<feature type="transmembrane region" description="Helical" evidence="8">
    <location>
        <begin position="245"/>
        <end position="265"/>
    </location>
</feature>
<feature type="transmembrane region" description="Helical" evidence="8">
    <location>
        <begin position="305"/>
        <end position="327"/>
    </location>
</feature>
<dbReference type="InterPro" id="IPR008276">
    <property type="entry name" value="C_nuclsd_transpt"/>
</dbReference>
<protein>
    <recommendedName>
        <fullName evidence="14">Concentrative nucleoside transporter C-terminal domain-containing protein</fullName>
    </recommendedName>
</protein>
<dbReference type="OrthoDB" id="6075923at2759"/>
<proteinExistence type="inferred from homology"/>
<feature type="transmembrane region" description="Helical" evidence="8">
    <location>
        <begin position="564"/>
        <end position="584"/>
    </location>
</feature>
<dbReference type="STRING" id="1173061.A0A0J9X9V4"/>
<evidence type="ECO:0000256" key="7">
    <source>
        <dbReference type="SAM" id="MobiDB-lite"/>
    </source>
</evidence>
<feature type="transmembrane region" description="Helical" evidence="8">
    <location>
        <begin position="596"/>
        <end position="621"/>
    </location>
</feature>
<name>A0A0J9X9V4_GEOCN</name>
<dbReference type="PANTHER" id="PTHR10590:SF4">
    <property type="entry name" value="SOLUTE CARRIER FAMILY 28 MEMBER 3"/>
    <property type="match status" value="1"/>
</dbReference>
<evidence type="ECO:0000259" key="9">
    <source>
        <dbReference type="Pfam" id="PF01773"/>
    </source>
</evidence>
<gene>
    <name evidence="12" type="ORF">BN980_GECA06s02804g</name>
</gene>
<dbReference type="InterPro" id="IPR002668">
    <property type="entry name" value="CNT_N_dom"/>
</dbReference>
<dbReference type="PANTHER" id="PTHR10590">
    <property type="entry name" value="SODIUM/NUCLEOSIDE COTRANSPORTER"/>
    <property type="match status" value="1"/>
</dbReference>
<evidence type="ECO:0000259" key="10">
    <source>
        <dbReference type="Pfam" id="PF07662"/>
    </source>
</evidence>
<dbReference type="Pfam" id="PF01773">
    <property type="entry name" value="Nucleos_tra2_N"/>
    <property type="match status" value="1"/>
</dbReference>
<feature type="domain" description="Concentrative nucleoside transporter N-terminal" evidence="9">
    <location>
        <begin position="226"/>
        <end position="297"/>
    </location>
</feature>
<feature type="transmembrane region" description="Helical" evidence="8">
    <location>
        <begin position="191"/>
        <end position="210"/>
    </location>
</feature>
<evidence type="ECO:0000256" key="3">
    <source>
        <dbReference type="ARBA" id="ARBA00022475"/>
    </source>
</evidence>
<feature type="transmembrane region" description="Helical" evidence="8">
    <location>
        <begin position="113"/>
        <end position="134"/>
    </location>
</feature>
<feature type="domain" description="Nucleoside transporter/FeoB GTPase Gate" evidence="11">
    <location>
        <begin position="307"/>
        <end position="405"/>
    </location>
</feature>
<feature type="region of interest" description="Disordered" evidence="7">
    <location>
        <begin position="1"/>
        <end position="32"/>
    </location>
</feature>
<feature type="transmembrane region" description="Helical" evidence="8">
    <location>
        <begin position="463"/>
        <end position="491"/>
    </location>
</feature>
<dbReference type="EMBL" id="CCBN010000006">
    <property type="protein sequence ID" value="CDO53978.1"/>
    <property type="molecule type" value="Genomic_DNA"/>
</dbReference>
<feature type="compositionally biased region" description="Basic and acidic residues" evidence="7">
    <location>
        <begin position="63"/>
        <end position="76"/>
    </location>
</feature>
<keyword evidence="5 8" id="KW-1133">Transmembrane helix</keyword>
<feature type="transmembrane region" description="Helical" evidence="8">
    <location>
        <begin position="382"/>
        <end position="404"/>
    </location>
</feature>
<dbReference type="GO" id="GO:0005886">
    <property type="term" value="C:plasma membrane"/>
    <property type="evidence" value="ECO:0007669"/>
    <property type="project" value="UniProtKB-SubCell"/>
</dbReference>
<keyword evidence="4 8" id="KW-0812">Transmembrane</keyword>
<feature type="region of interest" description="Disordered" evidence="7">
    <location>
        <begin position="63"/>
        <end position="87"/>
    </location>
</feature>
<keyword evidence="6 8" id="KW-0472">Membrane</keyword>
<feature type="compositionally biased region" description="Basic and acidic residues" evidence="7">
    <location>
        <begin position="1"/>
        <end position="15"/>
    </location>
</feature>
<comment type="caution">
    <text evidence="12">The sequence shown here is derived from an EMBL/GenBank/DDBJ whole genome shotgun (WGS) entry which is preliminary data.</text>
</comment>
<keyword evidence="13" id="KW-1185">Reference proteome</keyword>
<evidence type="ECO:0000259" key="11">
    <source>
        <dbReference type="Pfam" id="PF07670"/>
    </source>
</evidence>
<reference evidence="12" key="1">
    <citation type="submission" date="2014-03" db="EMBL/GenBank/DDBJ databases">
        <authorList>
            <person name="Casaregola S."/>
        </authorList>
    </citation>
    <scope>NUCLEOTIDE SEQUENCE [LARGE SCALE GENOMIC DNA]</scope>
    <source>
        <strain evidence="12">CLIB 918</strain>
    </source>
</reference>
<organism evidence="12 13">
    <name type="scientific">Geotrichum candidum</name>
    <name type="common">Oospora lactis</name>
    <name type="synonym">Dipodascus geotrichum</name>
    <dbReference type="NCBI Taxonomy" id="1173061"/>
    <lineage>
        <taxon>Eukaryota</taxon>
        <taxon>Fungi</taxon>
        <taxon>Dikarya</taxon>
        <taxon>Ascomycota</taxon>
        <taxon>Saccharomycotina</taxon>
        <taxon>Dipodascomycetes</taxon>
        <taxon>Dipodascales</taxon>
        <taxon>Dipodascaceae</taxon>
        <taxon>Geotrichum</taxon>
    </lineage>
</organism>
<evidence type="ECO:0000256" key="1">
    <source>
        <dbReference type="ARBA" id="ARBA00004651"/>
    </source>
</evidence>